<evidence type="ECO:0000313" key="6">
    <source>
        <dbReference type="Proteomes" id="UP000677054"/>
    </source>
</evidence>
<protein>
    <recommendedName>
        <fullName evidence="4">VPS9 domain-containing protein</fullName>
    </recommendedName>
</protein>
<feature type="repeat" description="RCC1" evidence="3">
    <location>
        <begin position="376"/>
        <end position="427"/>
    </location>
</feature>
<dbReference type="Pfam" id="PF25383">
    <property type="entry name" value="PH_alsin"/>
    <property type="match status" value="1"/>
</dbReference>
<evidence type="ECO:0000256" key="1">
    <source>
        <dbReference type="ARBA" id="ARBA00022658"/>
    </source>
</evidence>
<evidence type="ECO:0000259" key="4">
    <source>
        <dbReference type="PROSITE" id="PS51205"/>
    </source>
</evidence>
<dbReference type="InterPro" id="IPR003123">
    <property type="entry name" value="VPS9"/>
</dbReference>
<evidence type="ECO:0000313" key="5">
    <source>
        <dbReference type="EMBL" id="CAD7242764.1"/>
    </source>
</evidence>
<dbReference type="Gene3D" id="2.130.10.30">
    <property type="entry name" value="Regulator of chromosome condensation 1/beta-lactamase-inhibitor protein II"/>
    <property type="match status" value="2"/>
</dbReference>
<dbReference type="Pfam" id="PF02204">
    <property type="entry name" value="VPS9"/>
    <property type="match status" value="1"/>
</dbReference>
<dbReference type="OrthoDB" id="6349074at2759"/>
<dbReference type="Proteomes" id="UP000677054">
    <property type="component" value="Unassembled WGS sequence"/>
</dbReference>
<sequence length="1470" mass="165316">MPSKVVKKMISRDGIFYFLTDDGELCKFNNDFSNYEEIHFTPDVKLKDFEFYEGKFFLVTTEKKIYAQEENGHLQEVVVKSSLQCPHGHTEEAALGFLQVAACDTHIFFVSEAGQLWGMGNSLPLGLSVSEGDSKLTELVQLDFLSTRKVLQVVVGHGFTIAMTQYQECSGTEPSPLNLCEECKNCTGNSDPDSLNTLDGSRCPLGLEVSSGVSGGDCDNESGIFNISSISTISEDDLDASDKLAWIANGFCSSGIDLSKETDEHQNEGNLSDSMPCQSDISSAYSALDLELNGEMKENNENATEDLRYDLKKGHEPEDFKTWCRRKTSMRQLGYSHRKSLSAGSLGMMRIPSHPPSQVLFEGKLKVGMNNFDQTHEVWSWGKGEEGQLGQGDYLARPQPCQITMLSKCGIVKVVCGKNHAVALSLDGKVYAWGDNSLGQLGKTQLRKVVSPVALPLPGSSVALDIAAGSYQTVVLLDEGKHLLFGNKSLTGDELEESWKELLPHADPECWHLALLAVDDVTLSCWVSQPEPCRTPLQSLYIDLLREFRTMVSVRSLIVNPMLGHEELMGRQPNHESCTKLLKMYKELMHLVSTSVTCLRVALFSKDPDLRYLDFVCDHASYIRKYKHYVKLLLDLEVCGGIIVDCMDLSSSHLLSNALKYLERYIPQLDEVEPQEAFQSLLYAPLNHFSLYCDAAMKLRGFLPPSMDRTLDLASSRWDKANRDALTKKTQTQQTVEFWKGCSDSICSELKTAERRLILDSRSCPLFLSNGGKFSSHWFLLMNDAFIHINGSVKHTHPLALIWVESTPSKKSLKLLMPETSLHLYCPNAQLMGKWLQGLQSAIQAVTKKHDDTSDDSSIRMTAPLVRNASYSFTKAPFAAATYSGTWIYGKMNGYGELRWKDGRLLRGFFRDGILDGPGAEEFPSPDGIITYEGEWKKGKMNGWGKIKYPNADLFEGNFKDGLQDGYGTMKQGQFLSYAASMYFGGWQHGLKHGYGVMDDIQTGEKYLGCWEKGIQQGPGILVTLDNVYYEGLFRNGKMNGKGLMIFEDKTSYEGEFTATGVLGGSGTLNQSNGDSLVGTFSGSWNQGIKISSAIYYKNMSSLTEKNSRDTSLPRAFGMRSIPAEEKWEPIFAHCCKTLGIMERSLEEDCARAWENLAIVLSRSKRKVIPLKDQSNASKSMFDNLEKIPIQESDPHMDWEKYIAIKSYLAKAFEIEEHPLGHMMGNLVEVFRGSYMGVGANPILLTHAVEEVKAMILRVYSIIRVLYPYLPFPDAPLHLSDGIQGTVTPVSLLQEFFLHRIYEPLFTLYAMLHENDDDIYWERLVKWNKQTDEALLNFLRVDHKFFRRREGSEIYASAGRNEHFTSAIDTLQQLGSAFFPQAKLQLLQSTFQAINEEVTERLDEDHLWSMDALFPVFQYVVVRARIRRLGSEIHLMEDLMEPHMQHGELGIMFTTLQACYFQIRNEELNM</sequence>
<dbReference type="EMBL" id="LR899831">
    <property type="protein sequence ID" value="CAD7242764.1"/>
    <property type="molecule type" value="Genomic_DNA"/>
</dbReference>
<dbReference type="InterPro" id="IPR003409">
    <property type="entry name" value="MORN"/>
</dbReference>
<proteinExistence type="predicted"/>
<gene>
    <name evidence="5" type="ORF">DSTB1V02_LOCUS2712</name>
</gene>
<evidence type="ECO:0000256" key="3">
    <source>
        <dbReference type="PROSITE-ProRule" id="PRU00235"/>
    </source>
</evidence>
<dbReference type="GO" id="GO:0005737">
    <property type="term" value="C:cytoplasm"/>
    <property type="evidence" value="ECO:0007669"/>
    <property type="project" value="TreeGrafter"/>
</dbReference>
<keyword evidence="1" id="KW-0344">Guanine-nucleotide releasing factor</keyword>
<dbReference type="InterPro" id="IPR000408">
    <property type="entry name" value="Reg_chr_condens"/>
</dbReference>
<dbReference type="Gene3D" id="2.30.29.30">
    <property type="entry name" value="Pleckstrin-homology domain (PH domain)/Phosphotyrosine-binding domain (PTB)"/>
    <property type="match status" value="1"/>
</dbReference>
<accession>A0A7R9A4Q2</accession>
<dbReference type="GO" id="GO:0005085">
    <property type="term" value="F:guanyl-nucleotide exchange factor activity"/>
    <property type="evidence" value="ECO:0007669"/>
    <property type="project" value="UniProtKB-KW"/>
</dbReference>
<feature type="repeat" description="RCC1" evidence="3">
    <location>
        <begin position="428"/>
        <end position="479"/>
    </location>
</feature>
<dbReference type="EMBL" id="CAJPEV010000314">
    <property type="protein sequence ID" value="CAG0883849.1"/>
    <property type="molecule type" value="Genomic_DNA"/>
</dbReference>
<dbReference type="SMART" id="SM00698">
    <property type="entry name" value="MORN"/>
    <property type="match status" value="6"/>
</dbReference>
<organism evidence="5">
    <name type="scientific">Darwinula stevensoni</name>
    <dbReference type="NCBI Taxonomy" id="69355"/>
    <lineage>
        <taxon>Eukaryota</taxon>
        <taxon>Metazoa</taxon>
        <taxon>Ecdysozoa</taxon>
        <taxon>Arthropoda</taxon>
        <taxon>Crustacea</taxon>
        <taxon>Oligostraca</taxon>
        <taxon>Ostracoda</taxon>
        <taxon>Podocopa</taxon>
        <taxon>Podocopida</taxon>
        <taxon>Darwinulocopina</taxon>
        <taxon>Darwinuloidea</taxon>
        <taxon>Darwinulidae</taxon>
        <taxon>Darwinula</taxon>
    </lineage>
</organism>
<name>A0A7R9A4Q2_9CRUS</name>
<dbReference type="PROSITE" id="PS51205">
    <property type="entry name" value="VPS9"/>
    <property type="match status" value="1"/>
</dbReference>
<dbReference type="GO" id="GO:0016197">
    <property type="term" value="P:endosomal transport"/>
    <property type="evidence" value="ECO:0007669"/>
    <property type="project" value="TreeGrafter"/>
</dbReference>
<dbReference type="Pfam" id="PF00415">
    <property type="entry name" value="RCC1"/>
    <property type="match status" value="2"/>
</dbReference>
<dbReference type="PROSITE" id="PS50012">
    <property type="entry name" value="RCC1_3"/>
    <property type="match status" value="2"/>
</dbReference>
<dbReference type="InterPro" id="IPR057248">
    <property type="entry name" value="Alsin-like_PH"/>
</dbReference>
<evidence type="ECO:0000256" key="2">
    <source>
        <dbReference type="ARBA" id="ARBA00022737"/>
    </source>
</evidence>
<dbReference type="Pfam" id="PF02493">
    <property type="entry name" value="MORN"/>
    <property type="match status" value="5"/>
</dbReference>
<dbReference type="GO" id="GO:0031267">
    <property type="term" value="F:small GTPase binding"/>
    <property type="evidence" value="ECO:0007669"/>
    <property type="project" value="TreeGrafter"/>
</dbReference>
<keyword evidence="2" id="KW-0677">Repeat</keyword>
<dbReference type="PANTHER" id="PTHR46089">
    <property type="entry name" value="ALSIN HOMOLOG"/>
    <property type="match status" value="1"/>
</dbReference>
<feature type="domain" description="VPS9" evidence="4">
    <location>
        <begin position="1329"/>
        <end position="1470"/>
    </location>
</feature>
<keyword evidence="6" id="KW-1185">Reference proteome</keyword>
<dbReference type="InterPro" id="IPR051984">
    <property type="entry name" value="Alsin"/>
</dbReference>
<dbReference type="SUPFAM" id="SSF82185">
    <property type="entry name" value="Histone H3 K4-specific methyltransferase SET7/9 N-terminal domain"/>
    <property type="match status" value="2"/>
</dbReference>
<dbReference type="InterPro" id="IPR009091">
    <property type="entry name" value="RCC1/BLIP-II"/>
</dbReference>
<dbReference type="SUPFAM" id="SSF50985">
    <property type="entry name" value="RCC1/BLIP-II"/>
    <property type="match status" value="2"/>
</dbReference>
<dbReference type="InterPro" id="IPR059093">
    <property type="entry name" value="HA_Alsin"/>
</dbReference>
<dbReference type="PANTHER" id="PTHR46089:SF2">
    <property type="entry name" value="ALSIN HOMOLOG"/>
    <property type="match status" value="1"/>
</dbReference>
<dbReference type="SUPFAM" id="SSF50729">
    <property type="entry name" value="PH domain-like"/>
    <property type="match status" value="1"/>
</dbReference>
<dbReference type="PRINTS" id="PR00633">
    <property type="entry name" value="RCCNDNSATION"/>
</dbReference>
<dbReference type="InterPro" id="IPR037191">
    <property type="entry name" value="VPS9_dom_sf"/>
</dbReference>
<dbReference type="SUPFAM" id="SSF109993">
    <property type="entry name" value="VPS9 domain"/>
    <property type="match status" value="1"/>
</dbReference>
<reference evidence="5" key="1">
    <citation type="submission" date="2020-11" db="EMBL/GenBank/DDBJ databases">
        <authorList>
            <person name="Tran Van P."/>
        </authorList>
    </citation>
    <scope>NUCLEOTIDE SEQUENCE</scope>
</reference>
<dbReference type="Pfam" id="PF26202">
    <property type="entry name" value="HA_Alsin"/>
    <property type="match status" value="1"/>
</dbReference>
<dbReference type="InterPro" id="IPR011993">
    <property type="entry name" value="PH-like_dom_sf"/>
</dbReference>
<dbReference type="Gene3D" id="2.20.110.10">
    <property type="entry name" value="Histone H3 K4-specific methyltransferase SET7/9 N-terminal domain"/>
    <property type="match status" value="3"/>
</dbReference>
<dbReference type="Gene3D" id="1.20.1050.80">
    <property type="entry name" value="VPS9 domain"/>
    <property type="match status" value="1"/>
</dbReference>